<keyword evidence="2" id="KW-0472">Membrane</keyword>
<feature type="compositionally biased region" description="Pro residues" evidence="1">
    <location>
        <begin position="194"/>
        <end position="238"/>
    </location>
</feature>
<dbReference type="EMBL" id="OY731408">
    <property type="protein sequence ID" value="CAJ1978720.1"/>
    <property type="molecule type" value="Genomic_DNA"/>
</dbReference>
<feature type="compositionally biased region" description="Pro residues" evidence="1">
    <location>
        <begin position="482"/>
        <end position="572"/>
    </location>
</feature>
<dbReference type="PANTHER" id="PTHR23213">
    <property type="entry name" value="FORMIN-RELATED"/>
    <property type="match status" value="1"/>
</dbReference>
<evidence type="ECO:0000313" key="5">
    <source>
        <dbReference type="Proteomes" id="UP001189624"/>
    </source>
</evidence>
<evidence type="ECO:0000256" key="2">
    <source>
        <dbReference type="SAM" id="Phobius"/>
    </source>
</evidence>
<dbReference type="AlphaFoldDB" id="A0AA86W4X9"/>
<dbReference type="Proteomes" id="UP001189624">
    <property type="component" value="Chromosome 11"/>
</dbReference>
<dbReference type="GO" id="GO:0051015">
    <property type="term" value="F:actin filament binding"/>
    <property type="evidence" value="ECO:0007669"/>
    <property type="project" value="InterPro"/>
</dbReference>
<dbReference type="Gramene" id="rna-AYBTSS11_LOCUS30919">
    <property type="protein sequence ID" value="CAJ1978720.1"/>
    <property type="gene ID" value="gene-AYBTSS11_LOCUS30919"/>
</dbReference>
<evidence type="ECO:0000313" key="4">
    <source>
        <dbReference type="EMBL" id="CAJ1978720.1"/>
    </source>
</evidence>
<feature type="transmembrane region" description="Helical" evidence="2">
    <location>
        <begin position="289"/>
        <end position="312"/>
    </location>
</feature>
<dbReference type="PANTHER" id="PTHR23213:SF269">
    <property type="entry name" value="FORMIN-LIKE PROTEIN 5"/>
    <property type="match status" value="1"/>
</dbReference>
<name>A0AA86W4X9_9FABA</name>
<keyword evidence="2" id="KW-1133">Transmembrane helix</keyword>
<organism evidence="4 5">
    <name type="scientific">Sphenostylis stenocarpa</name>
    <dbReference type="NCBI Taxonomy" id="92480"/>
    <lineage>
        <taxon>Eukaryota</taxon>
        <taxon>Viridiplantae</taxon>
        <taxon>Streptophyta</taxon>
        <taxon>Embryophyta</taxon>
        <taxon>Tracheophyta</taxon>
        <taxon>Spermatophyta</taxon>
        <taxon>Magnoliopsida</taxon>
        <taxon>eudicotyledons</taxon>
        <taxon>Gunneridae</taxon>
        <taxon>Pentapetalae</taxon>
        <taxon>rosids</taxon>
        <taxon>fabids</taxon>
        <taxon>Fabales</taxon>
        <taxon>Fabaceae</taxon>
        <taxon>Papilionoideae</taxon>
        <taxon>50 kb inversion clade</taxon>
        <taxon>NPAAA clade</taxon>
        <taxon>indigoferoid/millettioid clade</taxon>
        <taxon>Phaseoleae</taxon>
        <taxon>Sphenostylis</taxon>
    </lineage>
</organism>
<feature type="compositionally biased region" description="Low complexity" evidence="1">
    <location>
        <begin position="452"/>
        <end position="478"/>
    </location>
</feature>
<dbReference type="InterPro" id="IPR027643">
    <property type="entry name" value="Formin-like_plant"/>
</dbReference>
<gene>
    <name evidence="4" type="ORF">AYBTSS11_LOCUS30919</name>
</gene>
<protein>
    <recommendedName>
        <fullName evidence="3">FH2 domain-containing protein</fullName>
    </recommendedName>
</protein>
<keyword evidence="5" id="KW-1185">Reference proteome</keyword>
<accession>A0AA86W4X9</accession>
<dbReference type="PROSITE" id="PS51444">
    <property type="entry name" value="FH2"/>
    <property type="match status" value="1"/>
</dbReference>
<keyword evidence="2" id="KW-0812">Transmembrane</keyword>
<evidence type="ECO:0000256" key="1">
    <source>
        <dbReference type="SAM" id="MobiDB-lite"/>
    </source>
</evidence>
<feature type="region of interest" description="Disordered" evidence="1">
    <location>
        <begin position="194"/>
        <end position="245"/>
    </location>
</feature>
<reference evidence="4" key="1">
    <citation type="submission" date="2023-10" db="EMBL/GenBank/DDBJ databases">
        <authorList>
            <person name="Domelevo Entfellner J.-B."/>
        </authorList>
    </citation>
    <scope>NUCLEOTIDE SEQUENCE</scope>
</reference>
<feature type="transmembrane region" description="Helical" evidence="2">
    <location>
        <begin position="333"/>
        <end position="351"/>
    </location>
</feature>
<dbReference type="InterPro" id="IPR015425">
    <property type="entry name" value="FH2_Formin"/>
</dbReference>
<feature type="domain" description="FH2" evidence="3">
    <location>
        <begin position="593"/>
        <end position="630"/>
    </location>
</feature>
<dbReference type="GO" id="GO:0045010">
    <property type="term" value="P:actin nucleation"/>
    <property type="evidence" value="ECO:0007669"/>
    <property type="project" value="InterPro"/>
</dbReference>
<sequence>MVNNAKSQALGWAWGFNSVRYWVVFCGRIEVVCEKKVLFRWRSAVSPLEKKETEDDFLRRLANPESGLFDEQTANILWTYCREDLFHLIKDVENSDLCLSRELSGITNTISSKIQPLAQEEIQKFINAYCPQFKENILHCLRKNNLPLPVSRKEDDSKIWHVICSGPLFSRTSVPARNFGRILLQHISVALSPGPAPSLTPSSEPSPAPSSEPSPAPSSGPSPAPSSEPSPAPSPHAPTPHHLPGLLQPSFAPTSFFPKLTPPAASDISAPPSSDILKQENNHSNKKTVVLAVVITALVTFIAAALLFLCWSRYRKTGHVRLNDDRPLLSLSMSDYSVGMYYVTIHLYLVIICCTSLDKVDFYLTGPSSYSFGNSVKGEKLAFQSSSNSLVENKKYSVQESQSIGALNAATGSPFELKPPPGRLGIIPSGMPPLKPPPGRLNPLPPEPPSFRPSGNTAPASTTAIAAAVPPRAPQRPAMSSIPPPQLPMGAKPSPPLPPPPALAGSRPGPPPPPPAPAVSRPGPPPPPPPAPARVKPGPPPPPPPVPGGAKPGPHPPPPPMNGVAPPRPPPFGSKVPRPLASGSKAAVEASVEGDADAPKAKLKPFFWDKVQANPDQSMVWNQIKSGSFQ</sequence>
<proteinExistence type="predicted"/>
<evidence type="ECO:0000259" key="3">
    <source>
        <dbReference type="PROSITE" id="PS51444"/>
    </source>
</evidence>
<feature type="compositionally biased region" description="Pro residues" evidence="1">
    <location>
        <begin position="430"/>
        <end position="451"/>
    </location>
</feature>
<feature type="region of interest" description="Disordered" evidence="1">
    <location>
        <begin position="411"/>
        <end position="599"/>
    </location>
</feature>